<reference evidence="1 2" key="1">
    <citation type="submission" date="2019-05" db="EMBL/GenBank/DDBJ databases">
        <title>Another draft genome of Portunus trituberculatus and its Hox gene families provides insights of decapod evolution.</title>
        <authorList>
            <person name="Jeong J.-H."/>
            <person name="Song I."/>
            <person name="Kim S."/>
            <person name="Choi T."/>
            <person name="Kim D."/>
            <person name="Ryu S."/>
            <person name="Kim W."/>
        </authorList>
    </citation>
    <scope>NUCLEOTIDE SEQUENCE [LARGE SCALE GENOMIC DNA]</scope>
    <source>
        <tissue evidence="1">Muscle</tissue>
    </source>
</reference>
<gene>
    <name evidence="1" type="ORF">E2C01_036905</name>
</gene>
<dbReference type="Proteomes" id="UP000324222">
    <property type="component" value="Unassembled WGS sequence"/>
</dbReference>
<proteinExistence type="predicted"/>
<protein>
    <submittedName>
        <fullName evidence="1">Uncharacterized protein</fullName>
    </submittedName>
</protein>
<dbReference type="EMBL" id="VSRR010005753">
    <property type="protein sequence ID" value="MPC43262.1"/>
    <property type="molecule type" value="Genomic_DNA"/>
</dbReference>
<comment type="caution">
    <text evidence="1">The sequence shown here is derived from an EMBL/GenBank/DDBJ whole genome shotgun (WGS) entry which is preliminary data.</text>
</comment>
<sequence>MVLVPHSTRYWQHRRAGPAVHRFGRVDNIHGQARQNLPVNGQTRRSGPLIGVILRLKSTIVFPDSDEGDSSGSVTVVFSRNVCLYGRMLRDRSPSAKCYRKRL</sequence>
<keyword evidence="2" id="KW-1185">Reference proteome</keyword>
<name>A0A5B7F9Z1_PORTR</name>
<evidence type="ECO:0000313" key="1">
    <source>
        <dbReference type="EMBL" id="MPC43262.1"/>
    </source>
</evidence>
<accession>A0A5B7F9Z1</accession>
<evidence type="ECO:0000313" key="2">
    <source>
        <dbReference type="Proteomes" id="UP000324222"/>
    </source>
</evidence>
<organism evidence="1 2">
    <name type="scientific">Portunus trituberculatus</name>
    <name type="common">Swimming crab</name>
    <name type="synonym">Neptunus trituberculatus</name>
    <dbReference type="NCBI Taxonomy" id="210409"/>
    <lineage>
        <taxon>Eukaryota</taxon>
        <taxon>Metazoa</taxon>
        <taxon>Ecdysozoa</taxon>
        <taxon>Arthropoda</taxon>
        <taxon>Crustacea</taxon>
        <taxon>Multicrustacea</taxon>
        <taxon>Malacostraca</taxon>
        <taxon>Eumalacostraca</taxon>
        <taxon>Eucarida</taxon>
        <taxon>Decapoda</taxon>
        <taxon>Pleocyemata</taxon>
        <taxon>Brachyura</taxon>
        <taxon>Eubrachyura</taxon>
        <taxon>Portunoidea</taxon>
        <taxon>Portunidae</taxon>
        <taxon>Portuninae</taxon>
        <taxon>Portunus</taxon>
    </lineage>
</organism>
<dbReference type="AlphaFoldDB" id="A0A5B7F9Z1"/>